<evidence type="ECO:0000313" key="5">
    <source>
        <dbReference type="Proteomes" id="UP001595752"/>
    </source>
</evidence>
<dbReference type="EC" id="2.7.1.121" evidence="4"/>
<keyword evidence="2 4" id="KW-0418">Kinase</keyword>
<evidence type="ECO:0000259" key="3">
    <source>
        <dbReference type="PROSITE" id="PS51480"/>
    </source>
</evidence>
<feature type="domain" description="DhaL" evidence="3">
    <location>
        <begin position="8"/>
        <end position="208"/>
    </location>
</feature>
<dbReference type="Gene3D" id="1.25.40.340">
    <property type="match status" value="1"/>
</dbReference>
<dbReference type="InterPro" id="IPR036117">
    <property type="entry name" value="DhaL_dom_sf"/>
</dbReference>
<dbReference type="InterPro" id="IPR012737">
    <property type="entry name" value="DhaK_L_YcgS"/>
</dbReference>
<dbReference type="PANTHER" id="PTHR28629">
    <property type="entry name" value="TRIOKINASE/FMN CYCLASE"/>
    <property type="match status" value="1"/>
</dbReference>
<keyword evidence="5" id="KW-1185">Reference proteome</keyword>
<dbReference type="Pfam" id="PF02734">
    <property type="entry name" value="Dak2"/>
    <property type="match status" value="1"/>
</dbReference>
<comment type="caution">
    <text evidence="4">The sequence shown here is derived from an EMBL/GenBank/DDBJ whole genome shotgun (WGS) entry which is preliminary data.</text>
</comment>
<protein>
    <submittedName>
        <fullName evidence="4">Dihydroxyacetone kinase subunit DhaL</fullName>
        <ecNumber evidence="4">2.7.1.121</ecNumber>
    </submittedName>
</protein>
<dbReference type="EMBL" id="JBHRZT010000072">
    <property type="protein sequence ID" value="MFC3885605.1"/>
    <property type="molecule type" value="Genomic_DNA"/>
</dbReference>
<evidence type="ECO:0000256" key="2">
    <source>
        <dbReference type="ARBA" id="ARBA00022777"/>
    </source>
</evidence>
<organism evidence="4 5">
    <name type="scientific">Bacillus songklensis</name>
    <dbReference type="NCBI Taxonomy" id="1069116"/>
    <lineage>
        <taxon>Bacteria</taxon>
        <taxon>Bacillati</taxon>
        <taxon>Bacillota</taxon>
        <taxon>Bacilli</taxon>
        <taxon>Bacillales</taxon>
        <taxon>Bacillaceae</taxon>
        <taxon>Bacillus</taxon>
    </lineage>
</organism>
<dbReference type="PROSITE" id="PS51480">
    <property type="entry name" value="DHAL"/>
    <property type="match status" value="1"/>
</dbReference>
<name>A0ABV8B6U4_9BACI</name>
<dbReference type="SUPFAM" id="SSF101473">
    <property type="entry name" value="DhaL-like"/>
    <property type="match status" value="1"/>
</dbReference>
<reference evidence="5" key="1">
    <citation type="journal article" date="2019" name="Int. J. Syst. Evol. Microbiol.">
        <title>The Global Catalogue of Microorganisms (GCM) 10K type strain sequencing project: providing services to taxonomists for standard genome sequencing and annotation.</title>
        <authorList>
            <consortium name="The Broad Institute Genomics Platform"/>
            <consortium name="The Broad Institute Genome Sequencing Center for Infectious Disease"/>
            <person name="Wu L."/>
            <person name="Ma J."/>
        </authorList>
    </citation>
    <scope>NUCLEOTIDE SEQUENCE [LARGE SCALE GENOMIC DNA]</scope>
    <source>
        <strain evidence="5">CCUG 61889</strain>
    </source>
</reference>
<proteinExistence type="predicted"/>
<keyword evidence="1 4" id="KW-0808">Transferase</keyword>
<dbReference type="RefSeq" id="WP_377918011.1">
    <property type="nucleotide sequence ID" value="NZ_JBHRZT010000072.1"/>
</dbReference>
<dbReference type="InterPro" id="IPR004007">
    <property type="entry name" value="DhaL_dom"/>
</dbReference>
<dbReference type="Proteomes" id="UP001595752">
    <property type="component" value="Unassembled WGS sequence"/>
</dbReference>
<dbReference type="NCBIfam" id="TIGR02365">
    <property type="entry name" value="dha_L_ycgS"/>
    <property type="match status" value="1"/>
</dbReference>
<dbReference type="SMART" id="SM01120">
    <property type="entry name" value="Dak2"/>
    <property type="match status" value="1"/>
</dbReference>
<dbReference type="PANTHER" id="PTHR28629:SF4">
    <property type="entry name" value="TRIOKINASE_FMN CYCLASE"/>
    <property type="match status" value="1"/>
</dbReference>
<accession>A0ABV8B6U4</accession>
<dbReference type="InterPro" id="IPR050861">
    <property type="entry name" value="Dihydroxyacetone_Kinase"/>
</dbReference>
<evidence type="ECO:0000313" key="4">
    <source>
        <dbReference type="EMBL" id="MFC3885605.1"/>
    </source>
</evidence>
<gene>
    <name evidence="4" type="primary">dhaL</name>
    <name evidence="4" type="ORF">ACFOU2_19875</name>
</gene>
<dbReference type="GO" id="GO:0047324">
    <property type="term" value="F:phosphoenolpyruvate-glycerone phosphotransferase activity"/>
    <property type="evidence" value="ECO:0007669"/>
    <property type="project" value="UniProtKB-EC"/>
</dbReference>
<sequence>MKDTLSILDVKAILIEIGKVMDENKDFLCKLDGALGDGDIGLTMSKGFRAVTENLPNINEENIGVLLMRSALVMGETVASTMGTLMASGLIRGGKFSQGKSELNLEDLLIVIKAMVKGIMDRGKAKVGDKTILDALVPAVEAMEKAHEEGKTIREALHSAYEAAEKGVQQTINMQSRLGRAGRYLERSIGHQDPGATVGALFFKGFVNYVDSKNSSIA</sequence>
<evidence type="ECO:0000256" key="1">
    <source>
        <dbReference type="ARBA" id="ARBA00022679"/>
    </source>
</evidence>